<feature type="chain" id="PRO_5036470838" evidence="3">
    <location>
        <begin position="21"/>
        <end position="253"/>
    </location>
</feature>
<protein>
    <submittedName>
        <fullName evidence="4">Uncharacterized protein</fullName>
    </submittedName>
</protein>
<evidence type="ECO:0000256" key="3">
    <source>
        <dbReference type="SAM" id="SignalP"/>
    </source>
</evidence>
<dbReference type="Proteomes" id="UP000005408">
    <property type="component" value="Unassembled WGS sequence"/>
</dbReference>
<organism evidence="4 5">
    <name type="scientific">Magallana gigas</name>
    <name type="common">Pacific oyster</name>
    <name type="synonym">Crassostrea gigas</name>
    <dbReference type="NCBI Taxonomy" id="29159"/>
    <lineage>
        <taxon>Eukaryota</taxon>
        <taxon>Metazoa</taxon>
        <taxon>Spiralia</taxon>
        <taxon>Lophotrochozoa</taxon>
        <taxon>Mollusca</taxon>
        <taxon>Bivalvia</taxon>
        <taxon>Autobranchia</taxon>
        <taxon>Pteriomorphia</taxon>
        <taxon>Ostreida</taxon>
        <taxon>Ostreoidea</taxon>
        <taxon>Ostreidae</taxon>
        <taxon>Magallana</taxon>
    </lineage>
</organism>
<proteinExistence type="predicted"/>
<keyword evidence="2" id="KW-0812">Transmembrane</keyword>
<keyword evidence="5" id="KW-1185">Reference proteome</keyword>
<dbReference type="OrthoDB" id="6198213at2759"/>
<accession>A0A8W8JGM8</accession>
<keyword evidence="2" id="KW-0472">Membrane</keyword>
<feature type="compositionally biased region" description="Polar residues" evidence="1">
    <location>
        <begin position="218"/>
        <end position="234"/>
    </location>
</feature>
<feature type="signal peptide" evidence="3">
    <location>
        <begin position="1"/>
        <end position="20"/>
    </location>
</feature>
<evidence type="ECO:0000313" key="4">
    <source>
        <dbReference type="EnsemblMetazoa" id="G18412.1:cds"/>
    </source>
</evidence>
<reference evidence="4" key="1">
    <citation type="submission" date="2022-08" db="UniProtKB">
        <authorList>
            <consortium name="EnsemblMetazoa"/>
        </authorList>
    </citation>
    <scope>IDENTIFICATION</scope>
    <source>
        <strain evidence="4">05x7-T-G4-1.051#20</strain>
    </source>
</reference>
<keyword evidence="3" id="KW-0732">Signal</keyword>
<dbReference type="OMA" id="PISVNTW"/>
<keyword evidence="2" id="KW-1133">Transmembrane helix</keyword>
<feature type="region of interest" description="Disordered" evidence="1">
    <location>
        <begin position="218"/>
        <end position="253"/>
    </location>
</feature>
<dbReference type="AlphaFoldDB" id="A0A8W8JGM8"/>
<evidence type="ECO:0000313" key="5">
    <source>
        <dbReference type="Proteomes" id="UP000005408"/>
    </source>
</evidence>
<dbReference type="EnsemblMetazoa" id="G18412.1">
    <property type="protein sequence ID" value="G18412.1:cds"/>
    <property type="gene ID" value="G18412"/>
</dbReference>
<evidence type="ECO:0000256" key="1">
    <source>
        <dbReference type="SAM" id="MobiDB-lite"/>
    </source>
</evidence>
<evidence type="ECO:0000256" key="2">
    <source>
        <dbReference type="SAM" id="Phobius"/>
    </source>
</evidence>
<feature type="transmembrane region" description="Helical" evidence="2">
    <location>
        <begin position="156"/>
        <end position="178"/>
    </location>
</feature>
<name>A0A8W8JGM8_MAGGI</name>
<sequence length="253" mass="28425">MDACLRCLIAIYLAVKCCKSEITYCKESVDSVTDVTSCPKFKEEWEIAAREKNCSKIATEQNCVVAEKFKYHCVINGHRNALLEVCAPERLILGHCTEFNVIGGVIQDHRTAPCYNRSFPKCDRFYYSTEAYKYPDCYNLVKRTSTPRKTPTDSNYIWLLIAAVVAITVVVTIILIYVGHLVYLKMKGLDTNVQKRAKYTYNSKQRGSGEVAFIRTSASSVTNDQRQSSASIGSADSHPDKGASDLQNMTSFF</sequence>